<dbReference type="Proteomes" id="UP001241377">
    <property type="component" value="Unassembled WGS sequence"/>
</dbReference>
<evidence type="ECO:0000313" key="2">
    <source>
        <dbReference type="Proteomes" id="UP001241377"/>
    </source>
</evidence>
<reference evidence="1" key="1">
    <citation type="submission" date="2023-04" db="EMBL/GenBank/DDBJ databases">
        <title>Draft Genome sequencing of Naganishia species isolated from polar environments using Oxford Nanopore Technology.</title>
        <authorList>
            <person name="Leo P."/>
            <person name="Venkateswaran K."/>
        </authorList>
    </citation>
    <scope>NUCLEOTIDE SEQUENCE</scope>
    <source>
        <strain evidence="1">MNA-CCFEE 5261</strain>
    </source>
</reference>
<dbReference type="EMBL" id="JASBWR010000136">
    <property type="protein sequence ID" value="KAJ9092308.1"/>
    <property type="molecule type" value="Genomic_DNA"/>
</dbReference>
<gene>
    <name evidence="1" type="ORF">QFC19_008742</name>
</gene>
<evidence type="ECO:0000313" key="1">
    <source>
        <dbReference type="EMBL" id="KAJ9092308.1"/>
    </source>
</evidence>
<keyword evidence="2" id="KW-1185">Reference proteome</keyword>
<accession>A0ACC2UZP8</accession>
<organism evidence="1 2">
    <name type="scientific">Naganishia cerealis</name>
    <dbReference type="NCBI Taxonomy" id="610337"/>
    <lineage>
        <taxon>Eukaryota</taxon>
        <taxon>Fungi</taxon>
        <taxon>Dikarya</taxon>
        <taxon>Basidiomycota</taxon>
        <taxon>Agaricomycotina</taxon>
        <taxon>Tremellomycetes</taxon>
        <taxon>Filobasidiales</taxon>
        <taxon>Filobasidiaceae</taxon>
        <taxon>Naganishia</taxon>
    </lineage>
</organism>
<proteinExistence type="predicted"/>
<name>A0ACC2UZP8_9TREE</name>
<protein>
    <submittedName>
        <fullName evidence="1">Uncharacterized protein</fullName>
    </submittedName>
</protein>
<comment type="caution">
    <text evidence="1">The sequence shown here is derived from an EMBL/GenBank/DDBJ whole genome shotgun (WGS) entry which is preliminary data.</text>
</comment>
<sequence>MLIKQSHRDVPTKAGGTMRVFIIEPHVPEYPSAKFPGCVVFSEALWNGSPETSHLKFEGPEPIPYDTEGVQPTNDFTQ</sequence>